<evidence type="ECO:0000256" key="1">
    <source>
        <dbReference type="ARBA" id="ARBA00004251"/>
    </source>
</evidence>
<dbReference type="InterPro" id="IPR036179">
    <property type="entry name" value="Ig-like_dom_sf"/>
</dbReference>
<sequence>MGLGLLTLPAVLLLLCGRRTECTAGFIKSPLSEVRLTGEAVEIHCEVIGRPIPEIQWWFEADYSNNESFSQLWDGAREERVQINATYIFHATSTLCVTSLTPEDSGTYECRASNDPDRNHLTKIPRMKWIRSQANVMVIDHPDITTNAVYMSEKTVILSCNLSVNSLIVSGHRWLKGSKVLHEDKDTSNVMTYNVTGLPGDGSGQYTCEFLTTPDVRMVVNVSVSPQVLHLKASEHGNEGDTGVLTCQSNSFPPVTDWAWYIVSPNAVEVIGNGSSDRYVIKSTGNQTVLRISNVDIEKDQNEYTCNATNELGTGGDVIHFKVRSRLAALWPFLGIVGEVVVLVTIIFIYEKRRKPDEVCEDEDSATGALKSNSGANNDNLRQRNSN</sequence>
<dbReference type="SMART" id="SM00408">
    <property type="entry name" value="IGc2"/>
    <property type="match status" value="2"/>
</dbReference>
<keyword evidence="3 11" id="KW-0812">Transmembrane</keyword>
<dbReference type="Xenbase" id="XB-GENE-6079214">
    <property type="gene designation" value="bsg.S"/>
</dbReference>
<dbReference type="Bgee" id="734661">
    <property type="expression patterns" value="Expressed in internal ear and 19 other cell types or tissues"/>
</dbReference>
<dbReference type="Proteomes" id="UP000186698">
    <property type="component" value="Chromosome 1S"/>
</dbReference>
<feature type="compositionally biased region" description="Polar residues" evidence="10">
    <location>
        <begin position="370"/>
        <end position="387"/>
    </location>
</feature>
<dbReference type="GO" id="GO:0005886">
    <property type="term" value="C:plasma membrane"/>
    <property type="evidence" value="ECO:0000318"/>
    <property type="project" value="GO_Central"/>
</dbReference>
<evidence type="ECO:0000313" key="14">
    <source>
        <dbReference type="Proteomes" id="UP000186698"/>
    </source>
</evidence>
<evidence type="ECO:0000313" key="15">
    <source>
        <dbReference type="RefSeq" id="XP_018094975.1"/>
    </source>
</evidence>
<dbReference type="InterPro" id="IPR051275">
    <property type="entry name" value="Cell_adhesion_signaling"/>
</dbReference>
<evidence type="ECO:0000256" key="6">
    <source>
        <dbReference type="ARBA" id="ARBA00023136"/>
    </source>
</evidence>
<dbReference type="InterPro" id="IPR003598">
    <property type="entry name" value="Ig_sub2"/>
</dbReference>
<accession>A0A1L8HNR0</accession>
<comment type="subcellular location">
    <subcellularLocation>
        <location evidence="1">Cell membrane</location>
        <topology evidence="1">Single-pass type I membrane protein</topology>
    </subcellularLocation>
</comment>
<evidence type="ECO:0000256" key="11">
    <source>
        <dbReference type="SAM" id="Phobius"/>
    </source>
</evidence>
<feature type="domain" description="Ig-like" evidence="13">
    <location>
        <begin position="9"/>
        <end position="122"/>
    </location>
</feature>
<dbReference type="GO" id="GO:0030424">
    <property type="term" value="C:axon"/>
    <property type="evidence" value="ECO:0000318"/>
    <property type="project" value="GO_Central"/>
</dbReference>
<dbReference type="GO" id="GO:0070593">
    <property type="term" value="P:dendrite self-avoidance"/>
    <property type="evidence" value="ECO:0000318"/>
    <property type="project" value="GO_Central"/>
</dbReference>
<feature type="chain" id="PRO_5043994250" evidence="12">
    <location>
        <begin position="25"/>
        <end position="387"/>
    </location>
</feature>
<feature type="region of interest" description="Disordered" evidence="10">
    <location>
        <begin position="364"/>
        <end position="387"/>
    </location>
</feature>
<dbReference type="AlphaFoldDB" id="A0A1L8HNR0"/>
<dbReference type="GO" id="GO:0007411">
    <property type="term" value="P:axon guidance"/>
    <property type="evidence" value="ECO:0000318"/>
    <property type="project" value="GO_Central"/>
</dbReference>
<evidence type="ECO:0000313" key="16">
    <source>
        <dbReference type="Xenbase" id="XB-GENE-6079214"/>
    </source>
</evidence>
<dbReference type="STRING" id="8355.A0A1L8HNR0"/>
<evidence type="ECO:0000256" key="4">
    <source>
        <dbReference type="ARBA" id="ARBA00022729"/>
    </source>
</evidence>
<keyword evidence="5 11" id="KW-1133">Transmembrane helix</keyword>
<dbReference type="FunFam" id="2.60.40.10:FF:000387">
    <property type="entry name" value="Neuroplastin b"/>
    <property type="match status" value="1"/>
</dbReference>
<gene>
    <name evidence="15 16" type="primary">bsg.S</name>
    <name evidence="15" type="synonym">bsg</name>
    <name evidence="15" type="synonym">CD147</name>
    <name evidence="15" type="synonym">prso03</name>
</gene>
<dbReference type="InterPro" id="IPR007110">
    <property type="entry name" value="Ig-like_dom"/>
</dbReference>
<dbReference type="CTD" id="734661"/>
<dbReference type="PANTHER" id="PTHR11640">
    <property type="entry name" value="NEPHRIN"/>
    <property type="match status" value="1"/>
</dbReference>
<feature type="transmembrane region" description="Helical" evidence="11">
    <location>
        <begin position="329"/>
        <end position="350"/>
    </location>
</feature>
<dbReference type="InterPro" id="IPR013783">
    <property type="entry name" value="Ig-like_fold"/>
</dbReference>
<dbReference type="FunFam" id="2.60.40.10:FF:000291">
    <property type="entry name" value="Neuroplastin b"/>
    <property type="match status" value="1"/>
</dbReference>
<evidence type="ECO:0000259" key="13">
    <source>
        <dbReference type="PROSITE" id="PS50835"/>
    </source>
</evidence>
<evidence type="ECO:0000256" key="10">
    <source>
        <dbReference type="SAM" id="MobiDB-lite"/>
    </source>
</evidence>
<dbReference type="PROSITE" id="PS50835">
    <property type="entry name" value="IG_LIKE"/>
    <property type="match status" value="3"/>
</dbReference>
<dbReference type="GO" id="GO:0007156">
    <property type="term" value="P:homophilic cell adhesion via plasma membrane adhesion molecules"/>
    <property type="evidence" value="ECO:0000318"/>
    <property type="project" value="GO_Central"/>
</dbReference>
<protein>
    <submittedName>
        <fullName evidence="15">Basigin (Ok blood group) S homeolog isoform X1</fullName>
    </submittedName>
</protein>
<evidence type="ECO:0000256" key="7">
    <source>
        <dbReference type="ARBA" id="ARBA00023157"/>
    </source>
</evidence>
<name>A0A1L8HNR0_XENLA</name>
<dbReference type="GeneID" id="734661"/>
<dbReference type="SUPFAM" id="SSF48726">
    <property type="entry name" value="Immunoglobulin"/>
    <property type="match status" value="3"/>
</dbReference>
<keyword evidence="4 12" id="KW-0732">Signal</keyword>
<dbReference type="Pfam" id="PF13927">
    <property type="entry name" value="Ig_3"/>
    <property type="match status" value="2"/>
</dbReference>
<organism evidence="14 15">
    <name type="scientific">Xenopus laevis</name>
    <name type="common">African clawed frog</name>
    <dbReference type="NCBI Taxonomy" id="8355"/>
    <lineage>
        <taxon>Eukaryota</taxon>
        <taxon>Metazoa</taxon>
        <taxon>Chordata</taxon>
        <taxon>Craniata</taxon>
        <taxon>Vertebrata</taxon>
        <taxon>Euteleostomi</taxon>
        <taxon>Amphibia</taxon>
        <taxon>Batrachia</taxon>
        <taxon>Anura</taxon>
        <taxon>Pipoidea</taxon>
        <taxon>Pipidae</taxon>
        <taxon>Xenopodinae</taxon>
        <taxon>Xenopus</taxon>
        <taxon>Xenopus</taxon>
    </lineage>
</organism>
<keyword evidence="7" id="KW-1015">Disulfide bond</keyword>
<dbReference type="OMA" id="CGRRTEC"/>
<reference evidence="15" key="1">
    <citation type="submission" date="2025-08" db="UniProtKB">
        <authorList>
            <consortium name="RefSeq"/>
        </authorList>
    </citation>
    <scope>IDENTIFICATION</scope>
    <source>
        <strain evidence="15">J_2021</strain>
        <tissue evidence="15">Erythrocytes</tissue>
    </source>
</reference>
<evidence type="ECO:0000256" key="3">
    <source>
        <dbReference type="ARBA" id="ARBA00022692"/>
    </source>
</evidence>
<evidence type="ECO:0000256" key="2">
    <source>
        <dbReference type="ARBA" id="ARBA00022475"/>
    </source>
</evidence>
<dbReference type="RefSeq" id="XP_018094975.1">
    <property type="nucleotide sequence ID" value="XM_018239486.2"/>
</dbReference>
<dbReference type="InterPro" id="IPR003599">
    <property type="entry name" value="Ig_sub"/>
</dbReference>
<dbReference type="PaxDb" id="8355-A0A1L8HNR0"/>
<proteinExistence type="predicted"/>
<evidence type="ECO:0000256" key="12">
    <source>
        <dbReference type="SAM" id="SignalP"/>
    </source>
</evidence>
<feature type="domain" description="Ig-like" evidence="13">
    <location>
        <begin position="142"/>
        <end position="225"/>
    </location>
</feature>
<dbReference type="AGR" id="Xenbase:XB-GENE-6079214"/>
<keyword evidence="14" id="KW-1185">Reference proteome</keyword>
<keyword evidence="9" id="KW-0393">Immunoglobulin domain</keyword>
<evidence type="ECO:0000256" key="5">
    <source>
        <dbReference type="ARBA" id="ARBA00022989"/>
    </source>
</evidence>
<feature type="signal peptide" evidence="12">
    <location>
        <begin position="1"/>
        <end position="24"/>
    </location>
</feature>
<dbReference type="OrthoDB" id="5970915at2759"/>
<evidence type="ECO:0000256" key="9">
    <source>
        <dbReference type="ARBA" id="ARBA00023319"/>
    </source>
</evidence>
<dbReference type="SMART" id="SM00409">
    <property type="entry name" value="IG"/>
    <property type="match status" value="3"/>
</dbReference>
<keyword evidence="6 11" id="KW-0472">Membrane</keyword>
<keyword evidence="8" id="KW-0325">Glycoprotein</keyword>
<dbReference type="Gene3D" id="2.60.40.10">
    <property type="entry name" value="Immunoglobulins"/>
    <property type="match status" value="3"/>
</dbReference>
<keyword evidence="2" id="KW-1003">Cell membrane</keyword>
<dbReference type="GO" id="GO:0098632">
    <property type="term" value="F:cell-cell adhesion mediator activity"/>
    <property type="evidence" value="ECO:0000318"/>
    <property type="project" value="GO_Central"/>
</dbReference>
<feature type="domain" description="Ig-like" evidence="13">
    <location>
        <begin position="226"/>
        <end position="324"/>
    </location>
</feature>
<evidence type="ECO:0000256" key="8">
    <source>
        <dbReference type="ARBA" id="ARBA00023180"/>
    </source>
</evidence>